<dbReference type="Pfam" id="PF02585">
    <property type="entry name" value="PIG-L"/>
    <property type="match status" value="1"/>
</dbReference>
<dbReference type="SUPFAM" id="SSF102588">
    <property type="entry name" value="LmbE-like"/>
    <property type="match status" value="1"/>
</dbReference>
<dbReference type="AlphaFoldDB" id="A0A410P5G4"/>
<dbReference type="EMBL" id="CP019384">
    <property type="protein sequence ID" value="QAT17370.1"/>
    <property type="molecule type" value="Genomic_DNA"/>
</dbReference>
<evidence type="ECO:0000256" key="1">
    <source>
        <dbReference type="SAM" id="SignalP"/>
    </source>
</evidence>
<dbReference type="RefSeq" id="WP_128700193.1">
    <property type="nucleotide sequence ID" value="NZ_CP019384.1"/>
</dbReference>
<evidence type="ECO:0000313" key="3">
    <source>
        <dbReference type="Proteomes" id="UP000287243"/>
    </source>
</evidence>
<reference evidence="2 3" key="1">
    <citation type="submission" date="2017-01" db="EMBL/GenBank/DDBJ databases">
        <title>First insights into the biology of 'candidatus Vampirococcus archaeovorus'.</title>
        <authorList>
            <person name="Kizina J."/>
            <person name="Jordan S."/>
            <person name="Stueber K."/>
            <person name="Reinhardt R."/>
            <person name="Harder J."/>
        </authorList>
    </citation>
    <scope>NUCLEOTIDE SEQUENCE [LARGE SCALE GENOMIC DNA]</scope>
    <source>
        <strain evidence="2 3">LiM</strain>
    </source>
</reference>
<dbReference type="Gene3D" id="3.40.50.10320">
    <property type="entry name" value="LmbE-like"/>
    <property type="match status" value="1"/>
</dbReference>
<dbReference type="InterPro" id="IPR003737">
    <property type="entry name" value="GlcNAc_PI_deacetylase-related"/>
</dbReference>
<keyword evidence="3" id="KW-1185">Reference proteome</keyword>
<protein>
    <submittedName>
        <fullName evidence="2">1D-myo-inositol 2-acetamido-2-deoxy-alpha-D-glucopyranoside deacetylase</fullName>
    </submittedName>
</protein>
<keyword evidence="1" id="KW-0732">Signal</keyword>
<feature type="chain" id="PRO_5019247145" evidence="1">
    <location>
        <begin position="22"/>
        <end position="466"/>
    </location>
</feature>
<evidence type="ECO:0000313" key="2">
    <source>
        <dbReference type="EMBL" id="QAT17370.1"/>
    </source>
</evidence>
<proteinExistence type="predicted"/>
<dbReference type="GO" id="GO:0016811">
    <property type="term" value="F:hydrolase activity, acting on carbon-nitrogen (but not peptide) bonds, in linear amides"/>
    <property type="evidence" value="ECO:0007669"/>
    <property type="project" value="TreeGrafter"/>
</dbReference>
<dbReference type="OrthoDB" id="9815144at2"/>
<accession>A0A410P5G4</accession>
<dbReference type="InterPro" id="IPR024078">
    <property type="entry name" value="LmbE-like_dom_sf"/>
</dbReference>
<organism evidence="2 3">
    <name type="scientific">Velamenicoccus archaeovorus</name>
    <dbReference type="NCBI Taxonomy" id="1930593"/>
    <lineage>
        <taxon>Bacteria</taxon>
        <taxon>Pseudomonadati</taxon>
        <taxon>Candidatus Omnitrophota</taxon>
        <taxon>Candidatus Velamenicoccus</taxon>
    </lineage>
</organism>
<dbReference type="Proteomes" id="UP000287243">
    <property type="component" value="Chromosome"/>
</dbReference>
<gene>
    <name evidence="2" type="ORF">BU251_06345</name>
</gene>
<sequence length="466" mass="53664">MILFRKAFLVFFVYLWTCLPAAPMAAGASSEEALPPFLPVDRVLILAPHPDDEAIATSGVIQRCLQNHVPLKIVYFTNGDNNELSFVVYEKRLVFRKKAFVYMGEVRRKEAVRAMKYLGLGEENLTFLGYPDFGTMEIFMRYWNPAKPMRSMLTRVTAVPYKDSFSFGAPYAGPSVIKDLKKVIMDFRPTKIFVSHPADTNRDHRALNLFLRVVLWDLEGTIDPPQVDTYLVHVVRWPMPRGFRPSLELSPPANLADVGIKWQKLALTDKEVWNKRQAISCYRSQLAYAPSYLYTFARKNELFDDLPDIHVSCIDASSIQWQDVRIYPEMDEAVEEEREISSLSYGVKGRDLMVRLTLRHRFNKNRGIFLYLFGYRKNEDFAEMPKIRISVGMRGVQVWDKLRRLRTKDVTLAYEGKSLIVKIPLTLLGGPDRILACAKTSSKDLPLDNTAWRVVFLDNGVPDRRF</sequence>
<dbReference type="KEGG" id="vai:BU251_06345"/>
<dbReference type="PANTHER" id="PTHR12993:SF29">
    <property type="entry name" value="BLR3841 PROTEIN"/>
    <property type="match status" value="1"/>
</dbReference>
<name>A0A410P5G4_VELA1</name>
<feature type="signal peptide" evidence="1">
    <location>
        <begin position="1"/>
        <end position="21"/>
    </location>
</feature>
<dbReference type="PANTHER" id="PTHR12993">
    <property type="entry name" value="N-ACETYLGLUCOSAMINYL-PHOSPHATIDYLINOSITOL DE-N-ACETYLASE-RELATED"/>
    <property type="match status" value="1"/>
</dbReference>